<reference evidence="2 3" key="1">
    <citation type="journal article" date="2013" name="PLoS Genet.">
        <title>A gene transfer agent and a dynamic repertoire of secretion systems hold the keys to the explosive radiation of the emerging pathogen Bartonella.</title>
        <authorList>
            <person name="Guy L."/>
            <person name="Nystedt B."/>
            <person name="Toft C."/>
            <person name="Zaremba-Niedzwiedzka K."/>
            <person name="Berglund E.C."/>
            <person name="Granberg F."/>
            <person name="Naslund K."/>
            <person name="Eriksson A.S."/>
            <person name="Andersson S.G."/>
        </authorList>
    </citation>
    <scope>NUCLEOTIDE SEQUENCE [LARGE SCALE GENOMIC DNA]</scope>
    <source>
        <strain evidence="2 3">Aust/NH1</strain>
    </source>
</reference>
<dbReference type="KEGG" id="baus:BAnh1_11140"/>
<sequence>MAKYYVILLCALIYNSAIVLPASSRAVVKEPEKTTVASTVFVSGSVSSEKGKSSLPKMGFCGSTGHIGRDVEIFVREGTSDWPKLLSNFWGVLVKIFTGGR</sequence>
<evidence type="ECO:0000313" key="3">
    <source>
        <dbReference type="Proteomes" id="UP000011729"/>
    </source>
</evidence>
<dbReference type="PATRIC" id="fig|1094489.3.peg.1371"/>
<dbReference type="Proteomes" id="UP000011729">
    <property type="component" value="Chromosome"/>
</dbReference>
<protein>
    <submittedName>
        <fullName evidence="2">Uncharacterized protein</fullName>
    </submittedName>
</protein>
<dbReference type="OrthoDB" id="5289162at2"/>
<dbReference type="AlphaFoldDB" id="M1P034"/>
<dbReference type="EMBL" id="CP003123">
    <property type="protein sequence ID" value="AGF74982.1"/>
    <property type="molecule type" value="Genomic_DNA"/>
</dbReference>
<organism evidence="2 3">
    <name type="scientific">Bartonella australis (strain Aust/NH1)</name>
    <dbReference type="NCBI Taxonomy" id="1094489"/>
    <lineage>
        <taxon>Bacteria</taxon>
        <taxon>Pseudomonadati</taxon>
        <taxon>Pseudomonadota</taxon>
        <taxon>Alphaproteobacteria</taxon>
        <taxon>Hyphomicrobiales</taxon>
        <taxon>Bartonellaceae</taxon>
        <taxon>Bartonella</taxon>
    </lineage>
</organism>
<name>M1P034_BARAA</name>
<feature type="chain" id="PRO_5004016018" evidence="1">
    <location>
        <begin position="22"/>
        <end position="101"/>
    </location>
</feature>
<accession>M1P034</accession>
<evidence type="ECO:0000313" key="2">
    <source>
        <dbReference type="EMBL" id="AGF74982.1"/>
    </source>
</evidence>
<keyword evidence="3" id="KW-1185">Reference proteome</keyword>
<dbReference type="HOGENOM" id="CLU_2285910_0_0_5"/>
<feature type="signal peptide" evidence="1">
    <location>
        <begin position="1"/>
        <end position="21"/>
    </location>
</feature>
<proteinExistence type="predicted"/>
<keyword evidence="1" id="KW-0732">Signal</keyword>
<dbReference type="RefSeq" id="WP_015398485.1">
    <property type="nucleotide sequence ID" value="NC_020300.1"/>
</dbReference>
<gene>
    <name evidence="2" type="ordered locus">BAnh1_11140</name>
</gene>
<evidence type="ECO:0000256" key="1">
    <source>
        <dbReference type="SAM" id="SignalP"/>
    </source>
</evidence>